<protein>
    <submittedName>
        <fullName evidence="1">Uncharacterized protein</fullName>
    </submittedName>
</protein>
<organism evidence="1 2">
    <name type="scientific">Paenibacillus alvei</name>
    <name type="common">Bacillus alvei</name>
    <dbReference type="NCBI Taxonomy" id="44250"/>
    <lineage>
        <taxon>Bacteria</taxon>
        <taxon>Bacillati</taxon>
        <taxon>Bacillota</taxon>
        <taxon>Bacilli</taxon>
        <taxon>Bacillales</taxon>
        <taxon>Paenibacillaceae</taxon>
        <taxon>Paenibacillus</taxon>
    </lineage>
</organism>
<name>A0A383R3K2_PAEAL</name>
<dbReference type="Proteomes" id="UP000304148">
    <property type="component" value="Chromosome"/>
</dbReference>
<proteinExistence type="predicted"/>
<dbReference type="EMBL" id="LS992241">
    <property type="protein sequence ID" value="SYX81705.1"/>
    <property type="molecule type" value="Genomic_DNA"/>
</dbReference>
<sequence>MLNWNIPFLVIRLSKKYAPRYGQLHRMYGGDEKQYEENEYVSVQLPTVALSFSLSPGQHESVL</sequence>
<dbReference type="AlphaFoldDB" id="A0A383R3K2"/>
<reference evidence="2" key="1">
    <citation type="submission" date="2018-08" db="EMBL/GenBank/DDBJ databases">
        <authorList>
            <person name="Chevrot R."/>
        </authorList>
    </citation>
    <scope>NUCLEOTIDE SEQUENCE [LARGE SCALE GENOMIC DNA]</scope>
</reference>
<accession>A0A383R3K2</accession>
<gene>
    <name evidence="1" type="ORF">PBLR_10124</name>
</gene>
<evidence type="ECO:0000313" key="2">
    <source>
        <dbReference type="Proteomes" id="UP000304148"/>
    </source>
</evidence>
<evidence type="ECO:0000313" key="1">
    <source>
        <dbReference type="EMBL" id="SYX81705.1"/>
    </source>
</evidence>